<feature type="domain" description="HTH cro/C1-type" evidence="2">
    <location>
        <begin position="6"/>
        <end position="60"/>
    </location>
</feature>
<keyword evidence="1" id="KW-0238">DNA-binding</keyword>
<dbReference type="SMART" id="SM00530">
    <property type="entry name" value="HTH_XRE"/>
    <property type="match status" value="1"/>
</dbReference>
<dbReference type="Pfam" id="PF01381">
    <property type="entry name" value="HTH_3"/>
    <property type="match status" value="1"/>
</dbReference>
<dbReference type="InterPro" id="IPR001387">
    <property type="entry name" value="Cro/C1-type_HTH"/>
</dbReference>
<sequence>MFAQRMRELRKTFHLTQQDVADHLGKAKSTVAGYEKGVRRPKLDDLNKLADLFNTSTDYILGITDDKAPNRPTKDLAKILRESDYHYNGQFVSNDDLEFLLRYLDRVIDTNKPTIVIKND</sequence>
<proteinExistence type="predicted"/>
<comment type="caution">
    <text evidence="3">The sequence shown here is derived from an EMBL/GenBank/DDBJ whole genome shotgun (WGS) entry which is preliminary data.</text>
</comment>
<reference evidence="3 4" key="1">
    <citation type="submission" date="2023-03" db="EMBL/GenBank/DDBJ databases">
        <title>Bacillus Genome Sequencing.</title>
        <authorList>
            <person name="Dunlap C."/>
        </authorList>
    </citation>
    <scope>NUCLEOTIDE SEQUENCE [LARGE SCALE GENOMIC DNA]</scope>
    <source>
        <strain evidence="3 4">B-23453</strain>
    </source>
</reference>
<dbReference type="EMBL" id="JARMAB010000038">
    <property type="protein sequence ID" value="MED1205613.1"/>
    <property type="molecule type" value="Genomic_DNA"/>
</dbReference>
<dbReference type="PANTHER" id="PTHR46558:SF14">
    <property type="entry name" value="HTH-TYPE TRANSCRIPTIONAL REGULATOR ANSR"/>
    <property type="match status" value="1"/>
</dbReference>
<evidence type="ECO:0000259" key="2">
    <source>
        <dbReference type="PROSITE" id="PS50943"/>
    </source>
</evidence>
<evidence type="ECO:0000313" key="4">
    <source>
        <dbReference type="Proteomes" id="UP001341444"/>
    </source>
</evidence>
<dbReference type="Gene3D" id="1.10.260.40">
    <property type="entry name" value="lambda repressor-like DNA-binding domains"/>
    <property type="match status" value="1"/>
</dbReference>
<dbReference type="PANTHER" id="PTHR46558">
    <property type="entry name" value="TRACRIPTIONAL REGULATORY PROTEIN-RELATED-RELATED"/>
    <property type="match status" value="1"/>
</dbReference>
<evidence type="ECO:0000256" key="1">
    <source>
        <dbReference type="ARBA" id="ARBA00023125"/>
    </source>
</evidence>
<keyword evidence="4" id="KW-1185">Reference proteome</keyword>
<dbReference type="Proteomes" id="UP001341444">
    <property type="component" value="Unassembled WGS sequence"/>
</dbReference>
<gene>
    <name evidence="3" type="ORF">P4T90_21495</name>
</gene>
<dbReference type="RefSeq" id="WP_066270831.1">
    <property type="nucleotide sequence ID" value="NZ_JARMAB010000038.1"/>
</dbReference>
<name>A0ABU6MLP2_9BACI</name>
<protein>
    <submittedName>
        <fullName evidence="3">Helix-turn-helix transcriptional regulator</fullName>
    </submittedName>
</protein>
<dbReference type="CDD" id="cd00093">
    <property type="entry name" value="HTH_XRE"/>
    <property type="match status" value="1"/>
</dbReference>
<evidence type="ECO:0000313" key="3">
    <source>
        <dbReference type="EMBL" id="MED1205613.1"/>
    </source>
</evidence>
<dbReference type="SUPFAM" id="SSF47413">
    <property type="entry name" value="lambda repressor-like DNA-binding domains"/>
    <property type="match status" value="1"/>
</dbReference>
<dbReference type="InterPro" id="IPR010982">
    <property type="entry name" value="Lambda_DNA-bd_dom_sf"/>
</dbReference>
<organism evidence="3 4">
    <name type="scientific">Heyndrickxia acidicola</name>
    <dbReference type="NCBI Taxonomy" id="209389"/>
    <lineage>
        <taxon>Bacteria</taxon>
        <taxon>Bacillati</taxon>
        <taxon>Bacillota</taxon>
        <taxon>Bacilli</taxon>
        <taxon>Bacillales</taxon>
        <taxon>Bacillaceae</taxon>
        <taxon>Heyndrickxia</taxon>
    </lineage>
</organism>
<accession>A0ABU6MLP2</accession>
<dbReference type="PROSITE" id="PS50943">
    <property type="entry name" value="HTH_CROC1"/>
    <property type="match status" value="1"/>
</dbReference>